<name>A0A066UQ78_9VIBR</name>
<evidence type="ECO:0000313" key="1">
    <source>
        <dbReference type="EMBL" id="KDN26294.1"/>
    </source>
</evidence>
<evidence type="ECO:0000313" key="2">
    <source>
        <dbReference type="Proteomes" id="UP000027219"/>
    </source>
</evidence>
<accession>A0A066UQ78</accession>
<proteinExistence type="predicted"/>
<protein>
    <submittedName>
        <fullName evidence="1">Uncharacterized protein</fullName>
    </submittedName>
</protein>
<dbReference type="EMBL" id="JFFR01000033">
    <property type="protein sequence ID" value="KDN26294.1"/>
    <property type="molecule type" value="Genomic_DNA"/>
</dbReference>
<dbReference type="OrthoDB" id="5900199at2"/>
<keyword evidence="2" id="KW-1185">Reference proteome</keyword>
<reference evidence="1 2" key="1">
    <citation type="submission" date="2014-02" db="EMBL/GenBank/DDBJ databases">
        <title>Vibrio fortis Dalian14 Genome Sequencing.</title>
        <authorList>
            <person name="Wang Y."/>
            <person name="Song L."/>
            <person name="Liu G."/>
            <person name="Ding J."/>
        </authorList>
    </citation>
    <scope>NUCLEOTIDE SEQUENCE [LARGE SCALE GENOMIC DNA]</scope>
    <source>
        <strain evidence="1 2">Dalian14</strain>
    </source>
</reference>
<dbReference type="Proteomes" id="UP000027219">
    <property type="component" value="Unassembled WGS sequence"/>
</dbReference>
<organism evidence="1 2">
    <name type="scientific">Vibrio fortis</name>
    <dbReference type="NCBI Taxonomy" id="212667"/>
    <lineage>
        <taxon>Bacteria</taxon>
        <taxon>Pseudomonadati</taxon>
        <taxon>Pseudomonadota</taxon>
        <taxon>Gammaproteobacteria</taxon>
        <taxon>Vibrionales</taxon>
        <taxon>Vibrionaceae</taxon>
        <taxon>Vibrio</taxon>
    </lineage>
</organism>
<sequence length="173" mass="19507">MDYLWPFLAGIGMLGAVSEIRAKVAGDWVETEQTRAVVILESIQQFSLDRLRGDVCSGQPSANDQAEYHQACMWYLTTAKTFKDVDFSLLPSASTLMVPAPDIALLESDSVWVSGMLNQYEKQKNQYIKTREAQLKQPIESLFWYVSPYLVCFAIALRLTKVTAELKLDKSSQ</sequence>
<dbReference type="AlphaFoldDB" id="A0A066UQ78"/>
<gene>
    <name evidence="1" type="ORF">VFDL14_10390</name>
</gene>
<comment type="caution">
    <text evidence="1">The sequence shown here is derived from an EMBL/GenBank/DDBJ whole genome shotgun (WGS) entry which is preliminary data.</text>
</comment>